<gene>
    <name evidence="4" type="ORF">EJ06DRAFT_432197</name>
</gene>
<evidence type="ECO:0000256" key="2">
    <source>
        <dbReference type="SAM" id="MobiDB-lite"/>
    </source>
</evidence>
<dbReference type="PROSITE" id="PS51746">
    <property type="entry name" value="PPM_2"/>
    <property type="match status" value="1"/>
</dbReference>
<feature type="region of interest" description="Disordered" evidence="2">
    <location>
        <begin position="116"/>
        <end position="137"/>
    </location>
</feature>
<dbReference type="GO" id="GO:0004722">
    <property type="term" value="F:protein serine/threonine phosphatase activity"/>
    <property type="evidence" value="ECO:0007669"/>
    <property type="project" value="UniProtKB-EC"/>
</dbReference>
<dbReference type="PANTHER" id="PTHR12320:SF24">
    <property type="entry name" value="PROTEIN PHOSPHATASE"/>
    <property type="match status" value="1"/>
</dbReference>
<keyword evidence="1" id="KW-0378">Hydrolase</keyword>
<dbReference type="SMART" id="SM00332">
    <property type="entry name" value="PP2Cc"/>
    <property type="match status" value="1"/>
</dbReference>
<comment type="cofactor">
    <cofactor evidence="1">
        <name>Mn(2+)</name>
        <dbReference type="ChEBI" id="CHEBI:29035"/>
    </cofactor>
</comment>
<sequence length="417" mass="46668">MHAVRHALLCSHPSPIPRAPFVFQCVLLPSTCCRQFSSRLRVRQQQQVQQKKEQQDEQQRQHEVREDEPATGTAPTSSGAEAVSPKTSSSRAPFYFEAGYALFAKRRSRPFPPPFLSVPSGSFSDPLSTHDRSRDRRPRVNGELIRGVTNGDDAVYASENFICANDGVGAWATREKGHAALWARLIIHFWALEAEKDGFGGDREPHPVAYLQRAYEQTKQATAEPNEWFGTTTASSALITYDHQNPPHPVVYATQLGDSQIMVLRPRNRQIIYKSKEQWHWFDCPRQLGTNSPDTPEKDAVMDRVEIEVDDIVLAMTDGVIDNLWDHEVVEICVESLSKFQKGGEAVLHGKDPGEMTYSDEMSFVAQEIAKAARVIATDPFAESPYMEKAIEEGLSIEGGKMDDISVVAAQCKRRKG</sequence>
<comment type="cofactor">
    <cofactor evidence="1">
        <name>Mg(2+)</name>
        <dbReference type="ChEBI" id="CHEBI:18420"/>
    </cofactor>
</comment>
<comment type="catalytic activity">
    <reaction evidence="1">
        <text>O-phospho-L-threonyl-[protein] + H2O = L-threonyl-[protein] + phosphate</text>
        <dbReference type="Rhea" id="RHEA:47004"/>
        <dbReference type="Rhea" id="RHEA-COMP:11060"/>
        <dbReference type="Rhea" id="RHEA-COMP:11605"/>
        <dbReference type="ChEBI" id="CHEBI:15377"/>
        <dbReference type="ChEBI" id="CHEBI:30013"/>
        <dbReference type="ChEBI" id="CHEBI:43474"/>
        <dbReference type="ChEBI" id="CHEBI:61977"/>
        <dbReference type="EC" id="3.1.3.16"/>
    </reaction>
</comment>
<name>A0A6G1HXB2_9PEZI</name>
<dbReference type="AlphaFoldDB" id="A0A6G1HXB2"/>
<dbReference type="EC" id="3.1.3.16" evidence="1"/>
<keyword evidence="5" id="KW-1185">Reference proteome</keyword>
<evidence type="ECO:0000313" key="4">
    <source>
        <dbReference type="EMBL" id="KAF2400477.1"/>
    </source>
</evidence>
<dbReference type="PANTHER" id="PTHR12320">
    <property type="entry name" value="PROTEIN PHOSPHATASE 2C"/>
    <property type="match status" value="1"/>
</dbReference>
<dbReference type="GO" id="GO:0046872">
    <property type="term" value="F:metal ion binding"/>
    <property type="evidence" value="ECO:0007669"/>
    <property type="project" value="UniProtKB-UniRule"/>
</dbReference>
<keyword evidence="1" id="KW-0479">Metal-binding</keyword>
<keyword evidence="1" id="KW-0460">Magnesium</keyword>
<comment type="similarity">
    <text evidence="1">Belongs to the PP2C family.</text>
</comment>
<dbReference type="SUPFAM" id="SSF81606">
    <property type="entry name" value="PP2C-like"/>
    <property type="match status" value="1"/>
</dbReference>
<keyword evidence="1" id="KW-0464">Manganese</keyword>
<evidence type="ECO:0000313" key="5">
    <source>
        <dbReference type="Proteomes" id="UP000799640"/>
    </source>
</evidence>
<dbReference type="InterPro" id="IPR039123">
    <property type="entry name" value="PPTC7"/>
</dbReference>
<feature type="region of interest" description="Disordered" evidence="2">
    <location>
        <begin position="47"/>
        <end position="87"/>
    </location>
</feature>
<accession>A0A6G1HXB2</accession>
<feature type="compositionally biased region" description="Basic and acidic residues" evidence="2">
    <location>
        <begin position="50"/>
        <end position="68"/>
    </location>
</feature>
<dbReference type="EMBL" id="ML996695">
    <property type="protein sequence ID" value="KAF2400477.1"/>
    <property type="molecule type" value="Genomic_DNA"/>
</dbReference>
<feature type="compositionally biased region" description="Polar residues" evidence="2">
    <location>
        <begin position="73"/>
        <end position="87"/>
    </location>
</feature>
<reference evidence="4" key="1">
    <citation type="journal article" date="2020" name="Stud. Mycol.">
        <title>101 Dothideomycetes genomes: a test case for predicting lifestyles and emergence of pathogens.</title>
        <authorList>
            <person name="Haridas S."/>
            <person name="Albert R."/>
            <person name="Binder M."/>
            <person name="Bloem J."/>
            <person name="Labutti K."/>
            <person name="Salamov A."/>
            <person name="Andreopoulos B."/>
            <person name="Baker S."/>
            <person name="Barry K."/>
            <person name="Bills G."/>
            <person name="Bluhm B."/>
            <person name="Cannon C."/>
            <person name="Castanera R."/>
            <person name="Culley D."/>
            <person name="Daum C."/>
            <person name="Ezra D."/>
            <person name="Gonzalez J."/>
            <person name="Henrissat B."/>
            <person name="Kuo A."/>
            <person name="Liang C."/>
            <person name="Lipzen A."/>
            <person name="Lutzoni F."/>
            <person name="Magnuson J."/>
            <person name="Mondo S."/>
            <person name="Nolan M."/>
            <person name="Ohm R."/>
            <person name="Pangilinan J."/>
            <person name="Park H.-J."/>
            <person name="Ramirez L."/>
            <person name="Alfaro M."/>
            <person name="Sun H."/>
            <person name="Tritt A."/>
            <person name="Yoshinaga Y."/>
            <person name="Zwiers L.-H."/>
            <person name="Turgeon B."/>
            <person name="Goodwin S."/>
            <person name="Spatafora J."/>
            <person name="Crous P."/>
            <person name="Grigoriev I."/>
        </authorList>
    </citation>
    <scope>NUCLEOTIDE SEQUENCE</scope>
    <source>
        <strain evidence="4">CBS 262.69</strain>
    </source>
</reference>
<dbReference type="OrthoDB" id="25675at2759"/>
<feature type="domain" description="PPM-type phosphatase" evidence="3">
    <location>
        <begin position="132"/>
        <end position="412"/>
    </location>
</feature>
<keyword evidence="1" id="KW-0904">Protein phosphatase</keyword>
<proteinExistence type="inferred from homology"/>
<feature type="compositionally biased region" description="Basic and acidic residues" evidence="2">
    <location>
        <begin position="128"/>
        <end position="137"/>
    </location>
</feature>
<dbReference type="Proteomes" id="UP000799640">
    <property type="component" value="Unassembled WGS sequence"/>
</dbReference>
<dbReference type="FunFam" id="3.60.40.10:FF:000118">
    <property type="entry name" value="Phosphatase 2C-like domain-containing protein"/>
    <property type="match status" value="1"/>
</dbReference>
<evidence type="ECO:0000259" key="3">
    <source>
        <dbReference type="PROSITE" id="PS51746"/>
    </source>
</evidence>
<comment type="catalytic activity">
    <reaction evidence="1">
        <text>O-phospho-L-seryl-[protein] + H2O = L-seryl-[protein] + phosphate</text>
        <dbReference type="Rhea" id="RHEA:20629"/>
        <dbReference type="Rhea" id="RHEA-COMP:9863"/>
        <dbReference type="Rhea" id="RHEA-COMP:11604"/>
        <dbReference type="ChEBI" id="CHEBI:15377"/>
        <dbReference type="ChEBI" id="CHEBI:29999"/>
        <dbReference type="ChEBI" id="CHEBI:43474"/>
        <dbReference type="ChEBI" id="CHEBI:83421"/>
        <dbReference type="EC" id="3.1.3.16"/>
    </reaction>
</comment>
<dbReference type="Gene3D" id="3.60.40.10">
    <property type="entry name" value="PPM-type phosphatase domain"/>
    <property type="match status" value="1"/>
</dbReference>
<dbReference type="InterPro" id="IPR036457">
    <property type="entry name" value="PPM-type-like_dom_sf"/>
</dbReference>
<protein>
    <recommendedName>
        <fullName evidence="1">Protein phosphatase</fullName>
        <ecNumber evidence="1">3.1.3.16</ecNumber>
    </recommendedName>
</protein>
<evidence type="ECO:0000256" key="1">
    <source>
        <dbReference type="RuleBase" id="RU366020"/>
    </source>
</evidence>
<dbReference type="InterPro" id="IPR001932">
    <property type="entry name" value="PPM-type_phosphatase-like_dom"/>
</dbReference>
<organism evidence="4 5">
    <name type="scientific">Trichodelitschia bisporula</name>
    <dbReference type="NCBI Taxonomy" id="703511"/>
    <lineage>
        <taxon>Eukaryota</taxon>
        <taxon>Fungi</taxon>
        <taxon>Dikarya</taxon>
        <taxon>Ascomycota</taxon>
        <taxon>Pezizomycotina</taxon>
        <taxon>Dothideomycetes</taxon>
        <taxon>Dothideomycetes incertae sedis</taxon>
        <taxon>Phaeotrichales</taxon>
        <taxon>Phaeotrichaceae</taxon>
        <taxon>Trichodelitschia</taxon>
    </lineage>
</organism>